<evidence type="ECO:0000256" key="5">
    <source>
        <dbReference type="RuleBase" id="RU363032"/>
    </source>
</evidence>
<dbReference type="InterPro" id="IPR035906">
    <property type="entry name" value="MetI-like_sf"/>
</dbReference>
<dbReference type="eggNOG" id="arCOG00749">
    <property type="taxonomic scope" value="Archaea"/>
</dbReference>
<dbReference type="FunCoup" id="D9PZI0">
    <property type="interactions" value="22"/>
</dbReference>
<dbReference type="SUPFAM" id="SSF161098">
    <property type="entry name" value="MetI-like"/>
    <property type="match status" value="1"/>
</dbReference>
<protein>
    <submittedName>
        <fullName evidence="7">Dipeptide/oligopeptide ABC transporter, permease protein</fullName>
    </submittedName>
</protein>
<keyword evidence="5" id="KW-0813">Transport</keyword>
<feature type="transmembrane region" description="Helical" evidence="5">
    <location>
        <begin position="287"/>
        <end position="311"/>
    </location>
</feature>
<dbReference type="EMBL" id="CP001742">
    <property type="protein sequence ID" value="ADL18468.1"/>
    <property type="molecule type" value="Genomic_DNA"/>
</dbReference>
<dbReference type="AlphaFoldDB" id="D9PZI0"/>
<feature type="transmembrane region" description="Helical" evidence="5">
    <location>
        <begin position="317"/>
        <end position="335"/>
    </location>
</feature>
<evidence type="ECO:0000259" key="6">
    <source>
        <dbReference type="PROSITE" id="PS50928"/>
    </source>
</evidence>
<evidence type="ECO:0000256" key="3">
    <source>
        <dbReference type="ARBA" id="ARBA00022989"/>
    </source>
</evidence>
<keyword evidence="2 5" id="KW-0812">Transmembrane</keyword>
<keyword evidence="3 5" id="KW-1133">Transmembrane helix</keyword>
<name>D9PZI0_ACIS3</name>
<comment type="similarity">
    <text evidence="5">Belongs to the binding-protein-dependent transport system permease family.</text>
</comment>
<dbReference type="GO" id="GO:0055085">
    <property type="term" value="P:transmembrane transport"/>
    <property type="evidence" value="ECO:0007669"/>
    <property type="project" value="InterPro"/>
</dbReference>
<dbReference type="OrthoDB" id="312811at2157"/>
<dbReference type="InterPro" id="IPR000515">
    <property type="entry name" value="MetI-like"/>
</dbReference>
<keyword evidence="8" id="KW-1185">Reference proteome</keyword>
<dbReference type="CDD" id="cd06261">
    <property type="entry name" value="TM_PBP2"/>
    <property type="match status" value="1"/>
</dbReference>
<sequence>MSEEAGSSFTFYLKYVLKSKSALAALVIIFVFVGLAAYVSTWPKSVAFNYINNLQYWESAYPTVAAPSWMAALSPSSYAPSLYVNPHSVKVYEHVGTVYVYELTYIFEWRYSKVPTDVVFNFASNATMQYMLVEWVKPSGSTVNATVTVTGTTYSFDLSALAKPLSAYLLQKTGTVPTVLTTQALATALFSNLSRRTVGPTELGTYRVNVFIATAGPAKFKAAQVRVMGNAYGALGTDIYGRPIFLGILLGLPNALEIGVVTSLLGVLIGAFIGGYAGFLGGKTDAALNWFSTVILALPALPFLVALGLLLKSGLSIMEEALLITFLSWPFYAIIARSAAQSIKTNSFVEADKLMGIPSYRTFLTHFLPRLVPFIVAYTVLGIPGAILLVETLAFIGIAPPNIVTWGGILDAAYDANAALNGWWWWILFPGLMIVFVSLPFVVVGFAIERASFGGR</sequence>
<reference evidence="7 8" key="1">
    <citation type="journal article" date="2010" name="Appl. Environ. Microbiol.">
        <title>The genome sequence of the crenarchaeon Acidilobus saccharovorans supports a new order, Acidilobales, and suggests an important ecological role in terrestrial acidic hot springs.</title>
        <authorList>
            <person name="Mardanov A.V."/>
            <person name="Svetlitchnyi V.A."/>
            <person name="Beletsky A.V."/>
            <person name="Prokofeva M.I."/>
            <person name="Bonch-Osmolovskaya E.A."/>
            <person name="Ravin N.V."/>
            <person name="Skryabin K.G."/>
        </authorList>
    </citation>
    <scope>NUCLEOTIDE SEQUENCE [LARGE SCALE GENOMIC DNA]</scope>
    <source>
        <strain evidence="8">DSM 16705 / JCM 18335 / VKM B-2471 / 345-15</strain>
    </source>
</reference>
<dbReference type="PROSITE" id="PS50928">
    <property type="entry name" value="ABC_TM1"/>
    <property type="match status" value="1"/>
</dbReference>
<evidence type="ECO:0000256" key="1">
    <source>
        <dbReference type="ARBA" id="ARBA00004141"/>
    </source>
</evidence>
<evidence type="ECO:0000313" key="8">
    <source>
        <dbReference type="Proteomes" id="UP000000346"/>
    </source>
</evidence>
<proteinExistence type="inferred from homology"/>
<dbReference type="KEGG" id="asc:ASAC_0060"/>
<dbReference type="GeneID" id="9498271"/>
<dbReference type="RefSeq" id="WP_013265980.1">
    <property type="nucleotide sequence ID" value="NC_014374.1"/>
</dbReference>
<dbReference type="Pfam" id="PF00528">
    <property type="entry name" value="BPD_transp_1"/>
    <property type="match status" value="1"/>
</dbReference>
<dbReference type="PANTHER" id="PTHR43839:SF1">
    <property type="entry name" value="OPPC IN A BINDING PROTEIN-DEPENDENT TRANSPORT SYSTEM"/>
    <property type="match status" value="1"/>
</dbReference>
<dbReference type="Proteomes" id="UP000000346">
    <property type="component" value="Chromosome"/>
</dbReference>
<organism evidence="7 8">
    <name type="scientific">Acidilobus saccharovorans (strain DSM 16705 / JCM 18335 / VKM B-2471 / 345-15)</name>
    <dbReference type="NCBI Taxonomy" id="666510"/>
    <lineage>
        <taxon>Archaea</taxon>
        <taxon>Thermoproteota</taxon>
        <taxon>Thermoprotei</taxon>
        <taxon>Acidilobales</taxon>
        <taxon>Acidilobaceae</taxon>
        <taxon>Acidilobus</taxon>
    </lineage>
</organism>
<feature type="domain" description="ABC transmembrane type-1" evidence="6">
    <location>
        <begin position="252"/>
        <end position="445"/>
    </location>
</feature>
<gene>
    <name evidence="7" type="ordered locus">ASAC_0060</name>
</gene>
<keyword evidence="4 5" id="KW-0472">Membrane</keyword>
<dbReference type="GO" id="GO:0005886">
    <property type="term" value="C:plasma membrane"/>
    <property type="evidence" value="ECO:0007669"/>
    <property type="project" value="UniProtKB-SubCell"/>
</dbReference>
<dbReference type="PANTHER" id="PTHR43839">
    <property type="entry name" value="OPPC IN A BINDING PROTEIN-DEPENDENT TRANSPORT SYSTEM"/>
    <property type="match status" value="1"/>
</dbReference>
<feature type="transmembrane region" description="Helical" evidence="5">
    <location>
        <begin position="423"/>
        <end position="448"/>
    </location>
</feature>
<evidence type="ECO:0000256" key="4">
    <source>
        <dbReference type="ARBA" id="ARBA00023136"/>
    </source>
</evidence>
<feature type="transmembrane region" description="Helical" evidence="5">
    <location>
        <begin position="371"/>
        <end position="398"/>
    </location>
</feature>
<dbReference type="STRING" id="666510.ASAC_0060"/>
<evidence type="ECO:0000313" key="7">
    <source>
        <dbReference type="EMBL" id="ADL18468.1"/>
    </source>
</evidence>
<evidence type="ECO:0000256" key="2">
    <source>
        <dbReference type="ARBA" id="ARBA00022692"/>
    </source>
</evidence>
<dbReference type="HOGENOM" id="CLU_028518_10_0_2"/>
<accession>D9PZI0</accession>
<feature type="transmembrane region" description="Helical" evidence="5">
    <location>
        <begin position="258"/>
        <end position="280"/>
    </location>
</feature>
<dbReference type="InParanoid" id="D9PZI0"/>
<feature type="transmembrane region" description="Helical" evidence="5">
    <location>
        <begin position="20"/>
        <end position="39"/>
    </location>
</feature>
<comment type="subcellular location">
    <subcellularLocation>
        <location evidence="5">Cell membrane</location>
        <topology evidence="5">Multi-pass membrane protein</topology>
    </subcellularLocation>
    <subcellularLocation>
        <location evidence="1">Membrane</location>
        <topology evidence="1">Multi-pass membrane protein</topology>
    </subcellularLocation>
</comment>
<dbReference type="Gene3D" id="1.10.3720.10">
    <property type="entry name" value="MetI-like"/>
    <property type="match status" value="1"/>
</dbReference>